<gene>
    <name evidence="8" type="primary">nusA</name>
    <name evidence="8" type="ORF">COT50_01240</name>
</gene>
<organism evidence="8 9">
    <name type="scientific">candidate division WWE3 bacterium CG08_land_8_20_14_0_20_41_10</name>
    <dbReference type="NCBI Taxonomy" id="1975085"/>
    <lineage>
        <taxon>Bacteria</taxon>
        <taxon>Katanobacteria</taxon>
    </lineage>
</organism>
<name>A0A2H0XCN2_UNCKA</name>
<dbReference type="InterPro" id="IPR012340">
    <property type="entry name" value="NA-bd_OB-fold"/>
</dbReference>
<evidence type="ECO:0000256" key="3">
    <source>
        <dbReference type="ARBA" id="ARBA00022814"/>
    </source>
</evidence>
<keyword evidence="5" id="KW-0805">Transcription regulation</keyword>
<dbReference type="InterPro" id="IPR003029">
    <property type="entry name" value="S1_domain"/>
</dbReference>
<dbReference type="CDD" id="cd02134">
    <property type="entry name" value="KH-II_NusA_rpt1"/>
    <property type="match status" value="1"/>
</dbReference>
<dbReference type="PANTHER" id="PTHR22648">
    <property type="entry name" value="TRANSCRIPTION TERMINATION FACTOR NUSA"/>
    <property type="match status" value="1"/>
</dbReference>
<dbReference type="GO" id="GO:0005829">
    <property type="term" value="C:cytosol"/>
    <property type="evidence" value="ECO:0007669"/>
    <property type="project" value="TreeGrafter"/>
</dbReference>
<dbReference type="SUPFAM" id="SSF69705">
    <property type="entry name" value="Transcription factor NusA, N-terminal domain"/>
    <property type="match status" value="1"/>
</dbReference>
<evidence type="ECO:0000256" key="5">
    <source>
        <dbReference type="ARBA" id="ARBA00023015"/>
    </source>
</evidence>
<dbReference type="InterPro" id="IPR013735">
    <property type="entry name" value="TF_NusA_N"/>
</dbReference>
<protein>
    <submittedName>
        <fullName evidence="8">Transcription termination/antitermination protein NusA</fullName>
    </submittedName>
</protein>
<dbReference type="SUPFAM" id="SSF50249">
    <property type="entry name" value="Nucleic acid-binding proteins"/>
    <property type="match status" value="1"/>
</dbReference>
<dbReference type="FunFam" id="3.30.300.20:FF:000002">
    <property type="entry name" value="Transcription termination/antitermination protein NusA"/>
    <property type="match status" value="1"/>
</dbReference>
<reference evidence="9" key="1">
    <citation type="submission" date="2017-09" db="EMBL/GenBank/DDBJ databases">
        <title>Depth-based differentiation of microbial function through sediment-hosted aquifers and enrichment of novel symbionts in the deep terrestrial subsurface.</title>
        <authorList>
            <person name="Probst A.J."/>
            <person name="Ladd B."/>
            <person name="Jarett J.K."/>
            <person name="Geller-Mcgrath D.E."/>
            <person name="Sieber C.M.K."/>
            <person name="Emerson J.B."/>
            <person name="Anantharaman K."/>
            <person name="Thomas B.C."/>
            <person name="Malmstrom R."/>
            <person name="Stieglmeier M."/>
            <person name="Klingl A."/>
            <person name="Woyke T."/>
            <person name="Ryan C.M."/>
            <person name="Banfield J.F."/>
        </authorList>
    </citation>
    <scope>NUCLEOTIDE SEQUENCE [LARGE SCALE GENOMIC DNA]</scope>
</reference>
<dbReference type="AlphaFoldDB" id="A0A2H0XCN2"/>
<dbReference type="GO" id="GO:0003723">
    <property type="term" value="F:RNA binding"/>
    <property type="evidence" value="ECO:0007669"/>
    <property type="project" value="UniProtKB-KW"/>
</dbReference>
<dbReference type="GO" id="GO:0006353">
    <property type="term" value="P:DNA-templated transcription termination"/>
    <property type="evidence" value="ECO:0007669"/>
    <property type="project" value="UniProtKB-KW"/>
</dbReference>
<evidence type="ECO:0000313" key="9">
    <source>
        <dbReference type="Proteomes" id="UP000231252"/>
    </source>
</evidence>
<dbReference type="PANTHER" id="PTHR22648:SF0">
    <property type="entry name" value="TRANSCRIPTION TERMINATION_ANTITERMINATION PROTEIN NUSA"/>
    <property type="match status" value="1"/>
</dbReference>
<dbReference type="InterPro" id="IPR036555">
    <property type="entry name" value="NusA_N_sf"/>
</dbReference>
<dbReference type="Pfam" id="PF08529">
    <property type="entry name" value="NusA_N"/>
    <property type="match status" value="2"/>
</dbReference>
<evidence type="ECO:0000259" key="7">
    <source>
        <dbReference type="SMART" id="SM00316"/>
    </source>
</evidence>
<dbReference type="SUPFAM" id="SSF54814">
    <property type="entry name" value="Prokaryotic type KH domain (KH-domain type II)"/>
    <property type="match status" value="1"/>
</dbReference>
<dbReference type="SMART" id="SM00316">
    <property type="entry name" value="S1"/>
    <property type="match status" value="1"/>
</dbReference>
<dbReference type="Gene3D" id="2.40.50.140">
    <property type="entry name" value="Nucleic acid-binding proteins"/>
    <property type="match status" value="1"/>
</dbReference>
<dbReference type="InterPro" id="IPR015946">
    <property type="entry name" value="KH_dom-like_a/b"/>
</dbReference>
<dbReference type="GO" id="GO:0031564">
    <property type="term" value="P:transcription antitermination"/>
    <property type="evidence" value="ECO:0007669"/>
    <property type="project" value="UniProtKB-KW"/>
</dbReference>
<dbReference type="InterPro" id="IPR009019">
    <property type="entry name" value="KH_sf_prok-type"/>
</dbReference>
<proteinExistence type="predicted"/>
<sequence length="287" mass="31020">MAITEFKSALNQVATERGISAESVMESIRQALVSAFKKDFQEQNGKELAEDVAITASLDPDNGEAKIFEDSKDVTPAGFGRIAAQTAKQVILQKIRESEKEVILKEYREKIGTIVTGLIFRAEGSVLVFDLGKAHGVMPPAESVAGEDYRMNQRMKVLVKDIREGPRGTEIIVSRSDPKFIIKLFESEVPEIASGTVVIEAIAREAGSRTKIAVSSRDDKIDPIGSCVGQKGVRVQAVIAELNGEKVDIVPFSVSVEKLIASALSPAKVTEVQIVDLENQVAVVSVP</sequence>
<keyword evidence="3" id="KW-0889">Transcription antitermination</keyword>
<keyword evidence="2" id="KW-0963">Cytoplasm</keyword>
<dbReference type="InterPro" id="IPR030842">
    <property type="entry name" value="TF_NusA_bacterial"/>
</dbReference>
<evidence type="ECO:0000256" key="4">
    <source>
        <dbReference type="ARBA" id="ARBA00022884"/>
    </source>
</evidence>
<evidence type="ECO:0000313" key="8">
    <source>
        <dbReference type="EMBL" id="PIS22565.1"/>
    </source>
</evidence>
<keyword evidence="1" id="KW-0806">Transcription termination</keyword>
<evidence type="ECO:0000256" key="6">
    <source>
        <dbReference type="ARBA" id="ARBA00023163"/>
    </source>
</evidence>
<dbReference type="Proteomes" id="UP000231252">
    <property type="component" value="Unassembled WGS sequence"/>
</dbReference>
<feature type="domain" description="S1 motif" evidence="7">
    <location>
        <begin position="110"/>
        <end position="176"/>
    </location>
</feature>
<dbReference type="Gene3D" id="3.30.300.20">
    <property type="match status" value="1"/>
</dbReference>
<dbReference type="InterPro" id="IPR025249">
    <property type="entry name" value="TF_NusA_KH_1st"/>
</dbReference>
<dbReference type="Gene3D" id="3.30.1480.10">
    <property type="entry name" value="NusA, N-terminal domain"/>
    <property type="match status" value="1"/>
</dbReference>
<dbReference type="GO" id="GO:0003700">
    <property type="term" value="F:DNA-binding transcription factor activity"/>
    <property type="evidence" value="ECO:0007669"/>
    <property type="project" value="InterPro"/>
</dbReference>
<dbReference type="Pfam" id="PF13184">
    <property type="entry name" value="KH_NusA_1st"/>
    <property type="match status" value="1"/>
</dbReference>
<accession>A0A2H0XCN2</accession>
<dbReference type="CDD" id="cd04455">
    <property type="entry name" value="S1_NusA"/>
    <property type="match status" value="1"/>
</dbReference>
<keyword evidence="6" id="KW-0804">Transcription</keyword>
<evidence type="ECO:0000256" key="2">
    <source>
        <dbReference type="ARBA" id="ARBA00022490"/>
    </source>
</evidence>
<comment type="caution">
    <text evidence="8">The sequence shown here is derived from an EMBL/GenBank/DDBJ whole genome shotgun (WGS) entry which is preliminary data.</text>
</comment>
<feature type="non-terminal residue" evidence="8">
    <location>
        <position position="287"/>
    </location>
</feature>
<dbReference type="EMBL" id="PEYU01000023">
    <property type="protein sequence ID" value="PIS22565.1"/>
    <property type="molecule type" value="Genomic_DNA"/>
</dbReference>
<keyword evidence="4" id="KW-0694">RNA-binding</keyword>
<evidence type="ECO:0000256" key="1">
    <source>
        <dbReference type="ARBA" id="ARBA00022472"/>
    </source>
</evidence>